<dbReference type="InterPro" id="IPR001789">
    <property type="entry name" value="Sig_transdc_resp-reg_receiver"/>
</dbReference>
<dbReference type="SUPFAM" id="SSF46689">
    <property type="entry name" value="Homeodomain-like"/>
    <property type="match status" value="1"/>
</dbReference>
<keyword evidence="3 8" id="KW-0597">Phosphoprotein</keyword>
<dbReference type="InterPro" id="IPR018062">
    <property type="entry name" value="HTH_AraC-typ_CS"/>
</dbReference>
<dbReference type="InterPro" id="IPR020449">
    <property type="entry name" value="Tscrpt_reg_AraC-type_HTH"/>
</dbReference>
<dbReference type="Gene3D" id="3.40.50.2300">
    <property type="match status" value="1"/>
</dbReference>
<evidence type="ECO:0000256" key="7">
    <source>
        <dbReference type="ARBA" id="ARBA00023163"/>
    </source>
</evidence>
<feature type="domain" description="HTH araC/xylS-type" evidence="9">
    <location>
        <begin position="438"/>
        <end position="536"/>
    </location>
</feature>
<reference evidence="11 12" key="1">
    <citation type="submission" date="2022-12" db="EMBL/GenBank/DDBJ databases">
        <title>Draft genome sequence of Paenibacillus sp. dW9.</title>
        <authorList>
            <person name="Choi E.-W."/>
            <person name="Kim D.-U."/>
        </authorList>
    </citation>
    <scope>NUCLEOTIDE SEQUENCE [LARGE SCALE GENOMIC DNA]</scope>
    <source>
        <strain evidence="12">dW9</strain>
    </source>
</reference>
<keyword evidence="6" id="KW-0238">DNA-binding</keyword>
<gene>
    <name evidence="11" type="ORF">O9H85_12300</name>
</gene>
<keyword evidence="7" id="KW-0804">Transcription</keyword>
<dbReference type="InterPro" id="IPR009057">
    <property type="entry name" value="Homeodomain-like_sf"/>
</dbReference>
<evidence type="ECO:0000259" key="9">
    <source>
        <dbReference type="PROSITE" id="PS01124"/>
    </source>
</evidence>
<evidence type="ECO:0000259" key="10">
    <source>
        <dbReference type="PROSITE" id="PS50110"/>
    </source>
</evidence>
<evidence type="ECO:0000256" key="3">
    <source>
        <dbReference type="ARBA" id="ARBA00022553"/>
    </source>
</evidence>
<evidence type="ECO:0000313" key="12">
    <source>
        <dbReference type="Proteomes" id="UP001527882"/>
    </source>
</evidence>
<dbReference type="PANTHER" id="PTHR42713">
    <property type="entry name" value="HISTIDINE KINASE-RELATED"/>
    <property type="match status" value="1"/>
</dbReference>
<dbReference type="Pfam" id="PF17853">
    <property type="entry name" value="GGDEF_2"/>
    <property type="match status" value="1"/>
</dbReference>
<dbReference type="Pfam" id="PF12833">
    <property type="entry name" value="HTH_18"/>
    <property type="match status" value="1"/>
</dbReference>
<dbReference type="Proteomes" id="UP001527882">
    <property type="component" value="Unassembled WGS sequence"/>
</dbReference>
<dbReference type="Gene3D" id="1.10.10.60">
    <property type="entry name" value="Homeodomain-like"/>
    <property type="match status" value="2"/>
</dbReference>
<keyword evidence="12" id="KW-1185">Reference proteome</keyword>
<dbReference type="InterPro" id="IPR018060">
    <property type="entry name" value="HTH_AraC"/>
</dbReference>
<dbReference type="PROSITE" id="PS00041">
    <property type="entry name" value="HTH_ARAC_FAMILY_1"/>
    <property type="match status" value="1"/>
</dbReference>
<organism evidence="11 12">
    <name type="scientific">Paenibacillus gyeongsangnamensis</name>
    <dbReference type="NCBI Taxonomy" id="3388067"/>
    <lineage>
        <taxon>Bacteria</taxon>
        <taxon>Bacillati</taxon>
        <taxon>Bacillota</taxon>
        <taxon>Bacilli</taxon>
        <taxon>Bacillales</taxon>
        <taxon>Paenibacillaceae</taxon>
        <taxon>Paenibacillus</taxon>
    </lineage>
</organism>
<sequence>MYKALIIDDEAMIRKGLSESVPWSDIGCTLVGVAGNGHEALQAIDQWKPDIVVTDIKMPGYDGMQVAEHAIRANPLAKVILLSGYSEFEYARKGIELGVFHFMLKPTVYEDMKKVIEDAVLHIQSEERQSRELAKFKTEFQQQLHIYRSIFLRKLLLNGQMESGAPVSDELLRLYEIPLDGPLYVILFKPDELDVFFDKEEEKQYWMTVIGANVEQYVGDRESCYFVPLKDEWFSIVYMTKEEERRETITQLCEEIQSLLAAKDLPLMLSFSISRKKPWLSHANQAYLEAVDAIQHVFYMGAGSIIFHADVSHAMDKTEDNVPYSYYTECSKQMIKALQVGNEAECRQKLAELYRSFSKNQERPGVVRAVSVEIAAQVLSLVVRSNIELDFNIREKLFNDILVCETSDGCFNMIEKAVISMSREIYRQIKTQNKKVIEQIIGLLQEYYAQNVSLEWLSGQIHLNSNYISRLIKKETGETFTDLLTNIRIEQAKKLLQNPLFKIYEISSRTGFEDPHYFSVKFKKITGVSPSEYRDYYKELF</sequence>
<dbReference type="SUPFAM" id="SSF52172">
    <property type="entry name" value="CheY-like"/>
    <property type="match status" value="1"/>
</dbReference>
<evidence type="ECO:0000256" key="2">
    <source>
        <dbReference type="ARBA" id="ARBA00022490"/>
    </source>
</evidence>
<keyword evidence="2" id="KW-0963">Cytoplasm</keyword>
<comment type="subcellular location">
    <subcellularLocation>
        <location evidence="1">Cytoplasm</location>
    </subcellularLocation>
</comment>
<feature type="modified residue" description="4-aspartylphosphate" evidence="8">
    <location>
        <position position="55"/>
    </location>
</feature>
<name>A0ABT4Q8J2_9BACL</name>
<accession>A0ABT4Q8J2</accession>
<dbReference type="Pfam" id="PF00072">
    <property type="entry name" value="Response_reg"/>
    <property type="match status" value="1"/>
</dbReference>
<dbReference type="EMBL" id="JAQAGZ010000007">
    <property type="protein sequence ID" value="MCZ8513192.1"/>
    <property type="molecule type" value="Genomic_DNA"/>
</dbReference>
<dbReference type="InterPro" id="IPR051552">
    <property type="entry name" value="HptR"/>
</dbReference>
<evidence type="ECO:0000256" key="1">
    <source>
        <dbReference type="ARBA" id="ARBA00004496"/>
    </source>
</evidence>
<dbReference type="CDD" id="cd17536">
    <property type="entry name" value="REC_YesN-like"/>
    <property type="match status" value="1"/>
</dbReference>
<dbReference type="PROSITE" id="PS01124">
    <property type="entry name" value="HTH_ARAC_FAMILY_2"/>
    <property type="match status" value="1"/>
</dbReference>
<feature type="domain" description="Response regulatory" evidence="10">
    <location>
        <begin position="3"/>
        <end position="120"/>
    </location>
</feature>
<comment type="caution">
    <text evidence="11">The sequence shown here is derived from an EMBL/GenBank/DDBJ whole genome shotgun (WGS) entry which is preliminary data.</text>
</comment>
<protein>
    <submittedName>
        <fullName evidence="11">Response regulator</fullName>
    </submittedName>
</protein>
<dbReference type="PRINTS" id="PR00032">
    <property type="entry name" value="HTHARAC"/>
</dbReference>
<proteinExistence type="predicted"/>
<dbReference type="PANTHER" id="PTHR42713:SF3">
    <property type="entry name" value="TRANSCRIPTIONAL REGULATORY PROTEIN HPTR"/>
    <property type="match status" value="1"/>
</dbReference>
<dbReference type="PROSITE" id="PS50110">
    <property type="entry name" value="RESPONSE_REGULATORY"/>
    <property type="match status" value="1"/>
</dbReference>
<keyword evidence="4" id="KW-0902">Two-component regulatory system</keyword>
<dbReference type="SMART" id="SM00448">
    <property type="entry name" value="REC"/>
    <property type="match status" value="1"/>
</dbReference>
<evidence type="ECO:0000256" key="5">
    <source>
        <dbReference type="ARBA" id="ARBA00023015"/>
    </source>
</evidence>
<evidence type="ECO:0000256" key="8">
    <source>
        <dbReference type="PROSITE-ProRule" id="PRU00169"/>
    </source>
</evidence>
<dbReference type="InterPro" id="IPR011006">
    <property type="entry name" value="CheY-like_superfamily"/>
</dbReference>
<keyword evidence="5" id="KW-0805">Transcription regulation</keyword>
<dbReference type="RefSeq" id="WP_269881682.1">
    <property type="nucleotide sequence ID" value="NZ_JAQAGZ010000007.1"/>
</dbReference>
<dbReference type="InterPro" id="IPR041522">
    <property type="entry name" value="CdaR_GGDEF"/>
</dbReference>
<evidence type="ECO:0000256" key="6">
    <source>
        <dbReference type="ARBA" id="ARBA00023125"/>
    </source>
</evidence>
<evidence type="ECO:0000256" key="4">
    <source>
        <dbReference type="ARBA" id="ARBA00023012"/>
    </source>
</evidence>
<evidence type="ECO:0000313" key="11">
    <source>
        <dbReference type="EMBL" id="MCZ8513192.1"/>
    </source>
</evidence>
<dbReference type="SMART" id="SM00342">
    <property type="entry name" value="HTH_ARAC"/>
    <property type="match status" value="1"/>
</dbReference>